<evidence type="ECO:0000256" key="5">
    <source>
        <dbReference type="ARBA" id="ARBA00023034"/>
    </source>
</evidence>
<sequence>MSGSNRSFHYLLTPSHTLNSSLTPSNFPSLRAIKQRNRESVIFPGKQKRSNQTCFEMESRSFHVQYSLVSVLLSLCIASIIAVSMICGHHFDRSVRISGAELYQYGPVSIPLVELRSKVIAASDHHPINSNANRSSHLHRHLHINELVNQTVLRKIPKPKASREQELEQGLARARASIRRAVWSPNRSSTFDDDVSFPGGSVVYRNPGAFYQSYLEMEKKFKVYVYTEGDPPMAHDGPCKDIYSIEGRFIHEMENGACDLDGKVPLQALTYNLTPLRDFVADYVRVISSRHPFWNRTRGADHFMLGCHDWAPHASAGNQFLYNTSIRVLCNANTSEGFNPQKDVSLPEIYLYGGNVPSKLISPPPPQIPRPYLGFFAGGLHGPIRPILLAHWKTRDEDLRVYEYLPEGEDYASMMLKSRFCLCPSGHEVASPRIVEAIYAECVPVILSEHYALPFSDVLRWEAFSVRVEVSEIWRLKEVLMAVPEEKYRWLVENLRVVRRHFELNQPAKRFDVFHMILHSVWLRRINLRFA</sequence>
<dbReference type="InterPro" id="IPR040911">
    <property type="entry name" value="Exostosin_GT47"/>
</dbReference>
<keyword evidence="6" id="KW-1133">Transmembrane helix</keyword>
<comment type="subcellular location">
    <subcellularLocation>
        <location evidence="1">Golgi apparatus membrane</location>
        <topology evidence="1">Single-pass type II membrane protein</topology>
    </subcellularLocation>
</comment>
<protein>
    <submittedName>
        <fullName evidence="8">Exostosin family protein</fullName>
    </submittedName>
</protein>
<organism evidence="8">
    <name type="scientific">Prunus dulcis</name>
    <name type="common">Almond</name>
    <name type="synonym">Amygdalus dulcis</name>
    <dbReference type="NCBI Taxonomy" id="3755"/>
    <lineage>
        <taxon>Eukaryota</taxon>
        <taxon>Viridiplantae</taxon>
        <taxon>Streptophyta</taxon>
        <taxon>Embryophyta</taxon>
        <taxon>Tracheophyta</taxon>
        <taxon>Spermatophyta</taxon>
        <taxon>Magnoliopsida</taxon>
        <taxon>eudicotyledons</taxon>
        <taxon>Gunneridae</taxon>
        <taxon>Pentapetalae</taxon>
        <taxon>rosids</taxon>
        <taxon>fabids</taxon>
        <taxon>Rosales</taxon>
        <taxon>Rosaceae</taxon>
        <taxon>Amygdaloideae</taxon>
        <taxon>Amygdaleae</taxon>
        <taxon>Prunus</taxon>
    </lineage>
</organism>
<keyword evidence="6" id="KW-0472">Membrane</keyword>
<dbReference type="EMBL" id="AP019297">
    <property type="protein sequence ID" value="BBG95533.1"/>
    <property type="molecule type" value="Genomic_DNA"/>
</dbReference>
<reference evidence="8" key="1">
    <citation type="journal article" date="2019" name="Science">
        <title>Mutation of a bHLH transcription factor allowed almond domestication.</title>
        <authorList>
            <person name="Sanchez-Perez R."/>
            <person name="Pavan S."/>
            <person name="Mazzeo R."/>
            <person name="Moldovan C."/>
            <person name="Aiese Cigliano R."/>
            <person name="Del Cueto J."/>
            <person name="Ricciardi F."/>
            <person name="Lotti C."/>
            <person name="Ricciardi L."/>
            <person name="Dicenta F."/>
            <person name="Lopez-Marques R.L."/>
            <person name="Lindberg Moller B."/>
        </authorList>
    </citation>
    <scope>NUCLEOTIDE SEQUENCE</scope>
</reference>
<evidence type="ECO:0000256" key="6">
    <source>
        <dbReference type="SAM" id="Phobius"/>
    </source>
</evidence>
<dbReference type="PANTHER" id="PTHR11062">
    <property type="entry name" value="EXOSTOSIN HEPARAN SULFATE GLYCOSYLTRANSFERASE -RELATED"/>
    <property type="match status" value="1"/>
</dbReference>
<keyword evidence="3" id="KW-0808">Transferase</keyword>
<dbReference type="AlphaFoldDB" id="A0A4Y1QUH1"/>
<dbReference type="Pfam" id="PF03016">
    <property type="entry name" value="Exostosin_GT47"/>
    <property type="match status" value="1"/>
</dbReference>
<feature type="domain" description="Exostosin GT47" evidence="7">
    <location>
        <begin position="218"/>
        <end position="482"/>
    </location>
</feature>
<dbReference type="PANTHER" id="PTHR11062:SF337">
    <property type="entry name" value="OS04G0109900 PROTEIN"/>
    <property type="match status" value="1"/>
</dbReference>
<evidence type="ECO:0000256" key="2">
    <source>
        <dbReference type="ARBA" id="ARBA00010271"/>
    </source>
</evidence>
<evidence type="ECO:0000256" key="3">
    <source>
        <dbReference type="ARBA" id="ARBA00022676"/>
    </source>
</evidence>
<proteinExistence type="inferred from homology"/>
<evidence type="ECO:0000256" key="4">
    <source>
        <dbReference type="ARBA" id="ARBA00022968"/>
    </source>
</evidence>
<keyword evidence="4" id="KW-0735">Signal-anchor</keyword>
<keyword evidence="6" id="KW-0812">Transmembrane</keyword>
<keyword evidence="3" id="KW-0328">Glycosyltransferase</keyword>
<dbReference type="GO" id="GO:0016757">
    <property type="term" value="F:glycosyltransferase activity"/>
    <property type="evidence" value="ECO:0007669"/>
    <property type="project" value="UniProtKB-KW"/>
</dbReference>
<keyword evidence="5" id="KW-0333">Golgi apparatus</keyword>
<comment type="similarity">
    <text evidence="2">Belongs to the glycosyltransferase 47 family.</text>
</comment>
<name>A0A4Y1QUH1_PRUDU</name>
<evidence type="ECO:0000259" key="7">
    <source>
        <dbReference type="Pfam" id="PF03016"/>
    </source>
</evidence>
<accession>A0A4Y1QUH1</accession>
<evidence type="ECO:0000256" key="1">
    <source>
        <dbReference type="ARBA" id="ARBA00004323"/>
    </source>
</evidence>
<gene>
    <name evidence="8" type="ORF">Prudu_004101</name>
</gene>
<feature type="transmembrane region" description="Helical" evidence="6">
    <location>
        <begin position="66"/>
        <end position="86"/>
    </location>
</feature>
<dbReference type="InterPro" id="IPR004263">
    <property type="entry name" value="Exostosin"/>
</dbReference>
<dbReference type="GO" id="GO:0000139">
    <property type="term" value="C:Golgi membrane"/>
    <property type="evidence" value="ECO:0007669"/>
    <property type="project" value="UniProtKB-SubCell"/>
</dbReference>
<evidence type="ECO:0000313" key="8">
    <source>
        <dbReference type="EMBL" id="BBG95533.1"/>
    </source>
</evidence>